<keyword evidence="3" id="KW-0472">Membrane</keyword>
<dbReference type="InterPro" id="IPR032695">
    <property type="entry name" value="Integrin_dom_sf"/>
</dbReference>
<reference evidence="7 8" key="1">
    <citation type="submission" date="2020-02" db="EMBL/GenBank/DDBJ databases">
        <authorList>
            <person name="Ferguson B K."/>
        </authorList>
    </citation>
    <scope>NUCLEOTIDE SEQUENCE [LARGE SCALE GENOMIC DNA]</scope>
</reference>
<evidence type="ECO:0000256" key="1">
    <source>
        <dbReference type="ARBA" id="ARBA00004479"/>
    </source>
</evidence>
<dbReference type="Gene3D" id="2.60.40.1510">
    <property type="entry name" value="ntegrin, alpha v. Chain A, domain 3"/>
    <property type="match status" value="1"/>
</dbReference>
<feature type="compositionally biased region" description="Basic and acidic residues" evidence="5">
    <location>
        <begin position="329"/>
        <end position="342"/>
    </location>
</feature>
<dbReference type="SUPFAM" id="SSF69179">
    <property type="entry name" value="Integrin domains"/>
    <property type="match status" value="1"/>
</dbReference>
<evidence type="ECO:0000259" key="6">
    <source>
        <dbReference type="Pfam" id="PF20806"/>
    </source>
</evidence>
<accession>A0A6H5G7J1</accession>
<comment type="subcellular location">
    <subcellularLocation>
        <location evidence="1">Membrane</location>
        <topology evidence="1">Single-pass type I membrane protein</topology>
    </subcellularLocation>
</comment>
<feature type="compositionally biased region" description="Basic and acidic residues" evidence="5">
    <location>
        <begin position="489"/>
        <end position="509"/>
    </location>
</feature>
<dbReference type="GO" id="GO:0009897">
    <property type="term" value="C:external side of plasma membrane"/>
    <property type="evidence" value="ECO:0007669"/>
    <property type="project" value="TreeGrafter"/>
</dbReference>
<dbReference type="GO" id="GO:0008305">
    <property type="term" value="C:integrin complex"/>
    <property type="evidence" value="ECO:0007669"/>
    <property type="project" value="TreeGrafter"/>
</dbReference>
<evidence type="ECO:0000313" key="7">
    <source>
        <dbReference type="EMBL" id="CAA9997774.1"/>
    </source>
</evidence>
<protein>
    <recommendedName>
        <fullName evidence="6">Integrin alpha third immunoglobulin-like domain-containing protein</fullName>
    </recommendedName>
</protein>
<feature type="compositionally biased region" description="Polar residues" evidence="5">
    <location>
        <begin position="231"/>
        <end position="241"/>
    </location>
</feature>
<keyword evidence="4" id="KW-0325">Glycoprotein</keyword>
<dbReference type="AlphaFoldDB" id="A0A6H5G7J1"/>
<evidence type="ECO:0000256" key="4">
    <source>
        <dbReference type="ARBA" id="ARBA00023180"/>
    </source>
</evidence>
<feature type="region of interest" description="Disordered" evidence="5">
    <location>
        <begin position="924"/>
        <end position="948"/>
    </location>
</feature>
<name>A0A6H5G7J1_9HEMI</name>
<feature type="compositionally biased region" description="Polar residues" evidence="5">
    <location>
        <begin position="354"/>
        <end position="365"/>
    </location>
</feature>
<evidence type="ECO:0000256" key="2">
    <source>
        <dbReference type="ARBA" id="ARBA00023037"/>
    </source>
</evidence>
<feature type="compositionally biased region" description="Low complexity" evidence="5">
    <location>
        <begin position="660"/>
        <end position="672"/>
    </location>
</feature>
<feature type="domain" description="Integrin alpha third immunoglobulin-like" evidence="6">
    <location>
        <begin position="691"/>
        <end position="766"/>
    </location>
</feature>
<feature type="compositionally biased region" description="Low complexity" evidence="5">
    <location>
        <begin position="510"/>
        <end position="531"/>
    </location>
</feature>
<feature type="compositionally biased region" description="Low complexity" evidence="5">
    <location>
        <begin position="276"/>
        <end position="297"/>
    </location>
</feature>
<dbReference type="OrthoDB" id="5317514at2759"/>
<feature type="region of interest" description="Disordered" evidence="5">
    <location>
        <begin position="642"/>
        <end position="703"/>
    </location>
</feature>
<feature type="compositionally biased region" description="Basic and acidic residues" evidence="5">
    <location>
        <begin position="152"/>
        <end position="189"/>
    </location>
</feature>
<evidence type="ECO:0000256" key="3">
    <source>
        <dbReference type="ARBA" id="ARBA00023136"/>
    </source>
</evidence>
<sequence>MRIKVNLKNSHGLKLNKYLFLTEKVAAEASNMPRSDGLGSHASECVFYNVFYNSATSVEKYVLGSGKRLEIEVEVQNEGEDAFESSFELQIDRKGKSFFDSELGETGALSSSSSHESSSSSGGSGSTYTSKSTSSSSWSSSSNSKSGGSRVELTREERLKFEEDERRREEEAIAHETGDGSHRHIERARARAKGGVIQRTHERNSTRTSTSRGSGASGLGYADSFERDGASRNSGSAVTSTTHDRRTNWRAEGEGMTRSKDGTIVPDEATLDFESRGSSAAGGSSSRRGQGSSGSRSSSEERRSEWNTTWTSGEEEERRSSGRGGSHHGHGEGTIRGEDALHGSRGGLSGATLVETSRTITTQGGSERRRGHHFSTADEGDDDSRTVEERRRLAEAERRRTHHESGVAGEASAEESEDRRSHHVRTESSHSQAEGSARGHHRGSIARTESEQERRIRLHESSDTAGSEESVRREEESHRSRGSSFAEAETERRQYGHGESHLHGSDRRTSYSSGSSNAASAVGHSSGAASSFDWGAVARGPGDGKARTYVSDLGILSGGNHIIMIPIKNLENSSPFYNELFSVHQQVLKDQDRPLGQYRVRLWDRLLKHLRATVVTLVRTTAQAQAQERLTIINDLFSLGGSGTRDGSSDEHSGRAAEFSGGSRSRTNSGGSETRYSSSRTHSSAERNFEGDPDLDPDYERHYRRERRYADEYDNYGYDEYEEEDAKRCPGPVRCTRIICDIGALKKDQEVHVAVRSRLWVATIKKVVIPHTADRWLVLTDRFPHPSTRYTLKLKVRRVIRSDRINFCCQSSVGDVVFAARKPFSRSITCGLPATSRGLERRFLSLESNRLFHCSLFVVRAIDGRSAEPIKRLERRGPKLRPGKTSAAPLGQSTLTSPWRRDRTLGMTKLQVIHTFRIPGGRARRNFGNSASPVAPSSSFRLGGDPVRTLEPPGDLSYKRYTYVQQYPRIVVASRRTLEKSQRLHEP</sequence>
<keyword evidence="2" id="KW-0401">Integrin</keyword>
<evidence type="ECO:0000313" key="8">
    <source>
        <dbReference type="Proteomes" id="UP000479000"/>
    </source>
</evidence>
<dbReference type="GO" id="GO:0033627">
    <property type="term" value="P:cell adhesion mediated by integrin"/>
    <property type="evidence" value="ECO:0007669"/>
    <property type="project" value="TreeGrafter"/>
</dbReference>
<gene>
    <name evidence="7" type="ORF">NTEN_LOCUS4068</name>
</gene>
<dbReference type="PANTHER" id="PTHR23220">
    <property type="entry name" value="INTEGRIN ALPHA"/>
    <property type="match status" value="1"/>
</dbReference>
<feature type="compositionally biased region" description="Polar residues" evidence="5">
    <location>
        <begin position="927"/>
        <end position="940"/>
    </location>
</feature>
<feature type="compositionally biased region" description="Low complexity" evidence="5">
    <location>
        <begin position="110"/>
        <end position="149"/>
    </location>
</feature>
<feature type="region of interest" description="Disordered" evidence="5">
    <location>
        <begin position="875"/>
        <end position="897"/>
    </location>
</feature>
<keyword evidence="8" id="KW-1185">Reference proteome</keyword>
<evidence type="ECO:0000256" key="5">
    <source>
        <dbReference type="SAM" id="MobiDB-lite"/>
    </source>
</evidence>
<dbReference type="Pfam" id="PF20806">
    <property type="entry name" value="Integrin_A_Ig_3"/>
    <property type="match status" value="1"/>
</dbReference>
<organism evidence="7 8">
    <name type="scientific">Nesidiocoris tenuis</name>
    <dbReference type="NCBI Taxonomy" id="355587"/>
    <lineage>
        <taxon>Eukaryota</taxon>
        <taxon>Metazoa</taxon>
        <taxon>Ecdysozoa</taxon>
        <taxon>Arthropoda</taxon>
        <taxon>Hexapoda</taxon>
        <taxon>Insecta</taxon>
        <taxon>Pterygota</taxon>
        <taxon>Neoptera</taxon>
        <taxon>Paraneoptera</taxon>
        <taxon>Hemiptera</taxon>
        <taxon>Heteroptera</taxon>
        <taxon>Panheteroptera</taxon>
        <taxon>Cimicomorpha</taxon>
        <taxon>Miridae</taxon>
        <taxon>Dicyphina</taxon>
        <taxon>Nesidiocoris</taxon>
    </lineage>
</organism>
<feature type="region of interest" description="Disordered" evidence="5">
    <location>
        <begin position="104"/>
        <end position="531"/>
    </location>
</feature>
<dbReference type="PANTHER" id="PTHR23220:SF133">
    <property type="entry name" value="INTEGRIN ALPHA-PS2"/>
    <property type="match status" value="1"/>
</dbReference>
<dbReference type="Gene3D" id="2.60.40.1530">
    <property type="entry name" value="ntegrin, alpha v. Chain A, domain 4"/>
    <property type="match status" value="1"/>
</dbReference>
<feature type="compositionally biased region" description="Basic and acidic residues" evidence="5">
    <location>
        <begin position="242"/>
        <end position="261"/>
    </location>
</feature>
<dbReference type="GO" id="GO:0007229">
    <property type="term" value="P:integrin-mediated signaling pathway"/>
    <property type="evidence" value="ECO:0007669"/>
    <property type="project" value="UniProtKB-KW"/>
</dbReference>
<proteinExistence type="predicted"/>
<feature type="compositionally biased region" description="Basic and acidic residues" evidence="5">
    <location>
        <begin position="383"/>
        <end position="398"/>
    </location>
</feature>
<feature type="compositionally biased region" description="Basic and acidic residues" evidence="5">
    <location>
        <begin position="469"/>
        <end position="479"/>
    </location>
</feature>
<dbReference type="EMBL" id="CADCXU010005932">
    <property type="protein sequence ID" value="CAA9997774.1"/>
    <property type="molecule type" value="Genomic_DNA"/>
</dbReference>
<dbReference type="GO" id="GO:0007157">
    <property type="term" value="P:heterophilic cell-cell adhesion via plasma membrane cell adhesion molecules"/>
    <property type="evidence" value="ECO:0007669"/>
    <property type="project" value="UniProtKB-ARBA"/>
</dbReference>
<dbReference type="GO" id="GO:0005178">
    <property type="term" value="F:integrin binding"/>
    <property type="evidence" value="ECO:0007669"/>
    <property type="project" value="TreeGrafter"/>
</dbReference>
<dbReference type="GO" id="GO:0007160">
    <property type="term" value="P:cell-matrix adhesion"/>
    <property type="evidence" value="ECO:0007669"/>
    <property type="project" value="TreeGrafter"/>
</dbReference>
<dbReference type="InterPro" id="IPR048286">
    <property type="entry name" value="Integrin_alpha_Ig-like_3"/>
</dbReference>
<dbReference type="Proteomes" id="UP000479000">
    <property type="component" value="Unassembled WGS sequence"/>
</dbReference>
<feature type="compositionally biased region" description="Basic and acidic residues" evidence="5">
    <location>
        <begin position="448"/>
        <end position="462"/>
    </location>
</feature>
<feature type="compositionally biased region" description="Basic and acidic residues" evidence="5">
    <location>
        <begin position="417"/>
        <end position="428"/>
    </location>
</feature>